<sequence>MGQDGIFTSRATTKITSSPTRPWTTLVHVPSGTITATSGSLASWDSSSSSNATATASASARAYSPYMSAITSHAVYTPPQPSDSTTDRAGYIIAAQTACLVLVCVFVTLRTYTRTVVRPGNFGWEDGLLIASLVAFVLEAACIYQSMFCLSVCLCFSFFLLEERLQELLVSIAACFANALVLQQKTEVADGDGQHLINLTFDQISAVLEACLNSSTHPSIHPHTHTHTQTLNCDTNKHWVHWPTNPPKQDGYLSLLAYMLTICLVKLSLIMQYCRIFIDRATRTACQMTAVFIILFTLSTMLASVFSCAPVSSFWSWGTSARTCINYYALWYVHGGVNILTDFVVLLIPVPAIWTLHLPCRQKISSGLLLGFGSFGCIASIVRLYELWLISTDYIDSTFGDMQSVWCVIELAVCIICASATGLTPLYYDRLEPLVDHLLGRPSRRTMASGSQGLPYADSHALDSSATAVSQGTAKQGQGQGQGQGPAGYSLKLFSGWSRRRARQCAHSIHSAEDDANFTVSRDQDQDHERERERSAENVRMEDLLTSAAARSRVGGYAV</sequence>
<evidence type="ECO:0000259" key="8">
    <source>
        <dbReference type="Pfam" id="PF20684"/>
    </source>
</evidence>
<evidence type="ECO:0000313" key="10">
    <source>
        <dbReference type="Proteomes" id="UP000241462"/>
    </source>
</evidence>
<dbReference type="InParanoid" id="A0A2T3A2Z4"/>
<reference evidence="9 10" key="1">
    <citation type="journal article" date="2018" name="Mycol. Prog.">
        <title>Coniella lustricola, a new species from submerged detritus.</title>
        <authorList>
            <person name="Raudabaugh D.B."/>
            <person name="Iturriaga T."/>
            <person name="Carver A."/>
            <person name="Mondo S."/>
            <person name="Pangilinan J."/>
            <person name="Lipzen A."/>
            <person name="He G."/>
            <person name="Amirebrahimi M."/>
            <person name="Grigoriev I.V."/>
            <person name="Miller A.N."/>
        </authorList>
    </citation>
    <scope>NUCLEOTIDE SEQUENCE [LARGE SCALE GENOMIC DNA]</scope>
    <source>
        <strain evidence="9 10">B22-T-1</strain>
    </source>
</reference>
<dbReference type="PANTHER" id="PTHR33048:SF47">
    <property type="entry name" value="INTEGRAL MEMBRANE PROTEIN-RELATED"/>
    <property type="match status" value="1"/>
</dbReference>
<dbReference type="EMBL" id="KZ678490">
    <property type="protein sequence ID" value="PSR81952.1"/>
    <property type="molecule type" value="Genomic_DNA"/>
</dbReference>
<evidence type="ECO:0000256" key="3">
    <source>
        <dbReference type="ARBA" id="ARBA00022989"/>
    </source>
</evidence>
<evidence type="ECO:0000256" key="5">
    <source>
        <dbReference type="ARBA" id="ARBA00038359"/>
    </source>
</evidence>
<keyword evidence="3 7" id="KW-1133">Transmembrane helix</keyword>
<comment type="similarity">
    <text evidence="5">Belongs to the SAT4 family.</text>
</comment>
<evidence type="ECO:0000256" key="2">
    <source>
        <dbReference type="ARBA" id="ARBA00022692"/>
    </source>
</evidence>
<feature type="transmembrane region" description="Helical" evidence="7">
    <location>
        <begin position="366"/>
        <end position="385"/>
    </location>
</feature>
<keyword evidence="10" id="KW-1185">Reference proteome</keyword>
<dbReference type="AlphaFoldDB" id="A0A2T3A2Z4"/>
<proteinExistence type="inferred from homology"/>
<evidence type="ECO:0000256" key="4">
    <source>
        <dbReference type="ARBA" id="ARBA00023136"/>
    </source>
</evidence>
<dbReference type="OrthoDB" id="3648173at2759"/>
<comment type="subcellular location">
    <subcellularLocation>
        <location evidence="1">Membrane</location>
        <topology evidence="1">Multi-pass membrane protein</topology>
    </subcellularLocation>
</comment>
<evidence type="ECO:0000313" key="9">
    <source>
        <dbReference type="EMBL" id="PSR81952.1"/>
    </source>
</evidence>
<dbReference type="PANTHER" id="PTHR33048">
    <property type="entry name" value="PTH11-LIKE INTEGRAL MEMBRANE PROTEIN (AFU_ORTHOLOGUE AFUA_5G11245)"/>
    <property type="match status" value="1"/>
</dbReference>
<dbReference type="Pfam" id="PF20684">
    <property type="entry name" value="Fung_rhodopsin"/>
    <property type="match status" value="1"/>
</dbReference>
<dbReference type="Proteomes" id="UP000241462">
    <property type="component" value="Unassembled WGS sequence"/>
</dbReference>
<feature type="transmembrane region" description="Helical" evidence="7">
    <location>
        <begin position="329"/>
        <end position="354"/>
    </location>
</feature>
<dbReference type="GO" id="GO:0016020">
    <property type="term" value="C:membrane"/>
    <property type="evidence" value="ECO:0007669"/>
    <property type="project" value="UniProtKB-SubCell"/>
</dbReference>
<dbReference type="InterPro" id="IPR049326">
    <property type="entry name" value="Rhodopsin_dom_fungi"/>
</dbReference>
<feature type="transmembrane region" description="Helical" evidence="7">
    <location>
        <begin position="290"/>
        <end position="317"/>
    </location>
</feature>
<feature type="region of interest" description="Disordered" evidence="6">
    <location>
        <begin position="516"/>
        <end position="537"/>
    </location>
</feature>
<keyword evidence="2 7" id="KW-0812">Transmembrane</keyword>
<feature type="compositionally biased region" description="Basic and acidic residues" evidence="6">
    <location>
        <begin position="522"/>
        <end position="537"/>
    </location>
</feature>
<evidence type="ECO:0000256" key="6">
    <source>
        <dbReference type="SAM" id="MobiDB-lite"/>
    </source>
</evidence>
<feature type="transmembrane region" description="Helical" evidence="7">
    <location>
        <begin position="168"/>
        <end position="184"/>
    </location>
</feature>
<evidence type="ECO:0000256" key="7">
    <source>
        <dbReference type="SAM" id="Phobius"/>
    </source>
</evidence>
<keyword evidence="4 7" id="KW-0472">Membrane</keyword>
<protein>
    <recommendedName>
        <fullName evidence="8">Rhodopsin domain-containing protein</fullName>
    </recommendedName>
</protein>
<feature type="domain" description="Rhodopsin" evidence="8">
    <location>
        <begin position="226"/>
        <end position="426"/>
    </location>
</feature>
<name>A0A2T3A2Z4_9PEZI</name>
<feature type="transmembrane region" description="Helical" evidence="7">
    <location>
        <begin position="255"/>
        <end position="278"/>
    </location>
</feature>
<evidence type="ECO:0000256" key="1">
    <source>
        <dbReference type="ARBA" id="ARBA00004141"/>
    </source>
</evidence>
<dbReference type="STRING" id="2025994.A0A2T3A2Z4"/>
<feature type="transmembrane region" description="Helical" evidence="7">
    <location>
        <begin position="405"/>
        <end position="428"/>
    </location>
</feature>
<feature type="transmembrane region" description="Helical" evidence="7">
    <location>
        <begin position="89"/>
        <end position="109"/>
    </location>
</feature>
<dbReference type="InterPro" id="IPR052337">
    <property type="entry name" value="SAT4-like"/>
</dbReference>
<feature type="transmembrane region" description="Helical" evidence="7">
    <location>
        <begin position="129"/>
        <end position="161"/>
    </location>
</feature>
<organism evidence="9 10">
    <name type="scientific">Coniella lustricola</name>
    <dbReference type="NCBI Taxonomy" id="2025994"/>
    <lineage>
        <taxon>Eukaryota</taxon>
        <taxon>Fungi</taxon>
        <taxon>Dikarya</taxon>
        <taxon>Ascomycota</taxon>
        <taxon>Pezizomycotina</taxon>
        <taxon>Sordariomycetes</taxon>
        <taxon>Sordariomycetidae</taxon>
        <taxon>Diaporthales</taxon>
        <taxon>Schizoparmaceae</taxon>
        <taxon>Coniella</taxon>
    </lineage>
</organism>
<feature type="region of interest" description="Disordered" evidence="6">
    <location>
        <begin position="467"/>
        <end position="487"/>
    </location>
</feature>
<accession>A0A2T3A2Z4</accession>
<gene>
    <name evidence="9" type="ORF">BD289DRAFT_438399</name>
</gene>